<dbReference type="Pfam" id="PF26639">
    <property type="entry name" value="Het-6_barrel"/>
    <property type="match status" value="1"/>
</dbReference>
<dbReference type="OrthoDB" id="2157530at2759"/>
<dbReference type="Pfam" id="PF06985">
    <property type="entry name" value="HET"/>
    <property type="match status" value="1"/>
</dbReference>
<gene>
    <name evidence="2" type="ORF">BT63DRAFT_130794</name>
</gene>
<protein>
    <submittedName>
        <fullName evidence="2">HET-domain-containing protein</fullName>
    </submittedName>
</protein>
<organism evidence="2 3">
    <name type="scientific">Microthyrium microscopicum</name>
    <dbReference type="NCBI Taxonomy" id="703497"/>
    <lineage>
        <taxon>Eukaryota</taxon>
        <taxon>Fungi</taxon>
        <taxon>Dikarya</taxon>
        <taxon>Ascomycota</taxon>
        <taxon>Pezizomycotina</taxon>
        <taxon>Dothideomycetes</taxon>
        <taxon>Dothideomycetes incertae sedis</taxon>
        <taxon>Microthyriales</taxon>
        <taxon>Microthyriaceae</taxon>
        <taxon>Microthyrium</taxon>
    </lineage>
</organism>
<evidence type="ECO:0000313" key="2">
    <source>
        <dbReference type="EMBL" id="KAF2672563.1"/>
    </source>
</evidence>
<dbReference type="InterPro" id="IPR052895">
    <property type="entry name" value="HetReg/Transcr_Mod"/>
</dbReference>
<reference evidence="2" key="1">
    <citation type="journal article" date="2020" name="Stud. Mycol.">
        <title>101 Dothideomycetes genomes: a test case for predicting lifestyles and emergence of pathogens.</title>
        <authorList>
            <person name="Haridas S."/>
            <person name="Albert R."/>
            <person name="Binder M."/>
            <person name="Bloem J."/>
            <person name="Labutti K."/>
            <person name="Salamov A."/>
            <person name="Andreopoulos B."/>
            <person name="Baker S."/>
            <person name="Barry K."/>
            <person name="Bills G."/>
            <person name="Bluhm B."/>
            <person name="Cannon C."/>
            <person name="Castanera R."/>
            <person name="Culley D."/>
            <person name="Daum C."/>
            <person name="Ezra D."/>
            <person name="Gonzalez J."/>
            <person name="Henrissat B."/>
            <person name="Kuo A."/>
            <person name="Liang C."/>
            <person name="Lipzen A."/>
            <person name="Lutzoni F."/>
            <person name="Magnuson J."/>
            <person name="Mondo S."/>
            <person name="Nolan M."/>
            <person name="Ohm R."/>
            <person name="Pangilinan J."/>
            <person name="Park H.-J."/>
            <person name="Ramirez L."/>
            <person name="Alfaro M."/>
            <person name="Sun H."/>
            <person name="Tritt A."/>
            <person name="Yoshinaga Y."/>
            <person name="Zwiers L.-H."/>
            <person name="Turgeon B."/>
            <person name="Goodwin S."/>
            <person name="Spatafora J."/>
            <person name="Crous P."/>
            <person name="Grigoriev I."/>
        </authorList>
    </citation>
    <scope>NUCLEOTIDE SEQUENCE</scope>
    <source>
        <strain evidence="2">CBS 115976</strain>
    </source>
</reference>
<accession>A0A6A6UM86</accession>
<dbReference type="EMBL" id="MU004231">
    <property type="protein sequence ID" value="KAF2672563.1"/>
    <property type="molecule type" value="Genomic_DNA"/>
</dbReference>
<keyword evidence="3" id="KW-1185">Reference proteome</keyword>
<proteinExistence type="predicted"/>
<name>A0A6A6UM86_9PEZI</name>
<dbReference type="Proteomes" id="UP000799302">
    <property type="component" value="Unassembled WGS sequence"/>
</dbReference>
<dbReference type="PANTHER" id="PTHR24148:SF64">
    <property type="entry name" value="HETEROKARYON INCOMPATIBILITY DOMAIN-CONTAINING PROTEIN"/>
    <property type="match status" value="1"/>
</dbReference>
<evidence type="ECO:0000313" key="3">
    <source>
        <dbReference type="Proteomes" id="UP000799302"/>
    </source>
</evidence>
<feature type="domain" description="Heterokaryon incompatibility" evidence="1">
    <location>
        <begin position="49"/>
        <end position="225"/>
    </location>
</feature>
<dbReference type="InterPro" id="IPR010730">
    <property type="entry name" value="HET"/>
</dbReference>
<dbReference type="AlphaFoldDB" id="A0A6A6UM86"/>
<evidence type="ECO:0000259" key="1">
    <source>
        <dbReference type="Pfam" id="PF06985"/>
    </source>
</evidence>
<dbReference type="PANTHER" id="PTHR24148">
    <property type="entry name" value="ANKYRIN REPEAT DOMAIN-CONTAINING PROTEIN 39 HOMOLOG-RELATED"/>
    <property type="match status" value="1"/>
</dbReference>
<sequence>MSQALYEDLKLDANQTRVLVLQPCRKDKDPIVCYLEIVDLTSGSSSINFEALSYVWGNLSDRRDIQIGPHVVAVTLNLEKALRCLRGRKRSRRLWVDAVSINQNDIPERNYQVKLMSSIYRDAKKVLVWLGESDKDIERTVKWMRRSLSPGFFDVSIAKGTNDSKWHSKTDSPKDIPASNPVTNWFRRSLLCGSGEIATTDIKSDHGMQKLLENPYWQRMWTCQEFALASWDPIVICGRSSFEASYLWPALHAKGLLQDMSMLWTEDGIINNGFTSNFPNIQTSILIRHAMDNRGLLPYRLEPSLGLFLSMTCARECIDPKDKIYALYGLVQHQDTLPAADYEKSTETIVKETLSFLINERDEVDVYSFLGTFSKSDKVSFSSWVPNLSDGSLRSAKCPAHFISREICSHGGFRFGGAQDQHNGRVSPDLTTLVVHGIQIDRLQKIFVLGNNLSQLRTQIIEIQELLKHNQSINRRELSMVKTSENQRPIAELINKPGVQNLWTTLAPRFDDNHGIKDMDSLPVQFEKFLGTSDIVDGVYPGMRASPALVQALEHMFGRSFFITEQGIFGVSVPDVQDGDELALLYGFKVPYILRRSPEYLGAHSEPFLMVGGAYVSGVMLGELAAVEGLSSRMKALKII</sequence>